<dbReference type="FunFam" id="3.30.160.60:FF:001498">
    <property type="entry name" value="Zinc finger protein 404"/>
    <property type="match status" value="1"/>
</dbReference>
<feature type="domain" description="C2H2-type" evidence="9">
    <location>
        <begin position="479"/>
        <end position="507"/>
    </location>
</feature>
<feature type="compositionally biased region" description="Low complexity" evidence="8">
    <location>
        <begin position="434"/>
        <end position="445"/>
    </location>
</feature>
<feature type="region of interest" description="Disordered" evidence="8">
    <location>
        <begin position="655"/>
        <end position="676"/>
    </location>
</feature>
<dbReference type="FunFam" id="3.30.160.60:FF:000065">
    <property type="entry name" value="B-cell CLL/lymphoma 6, member B"/>
    <property type="match status" value="2"/>
</dbReference>
<keyword evidence="11" id="KW-1185">Reference proteome</keyword>
<feature type="compositionally biased region" description="Pro residues" evidence="8">
    <location>
        <begin position="249"/>
        <end position="260"/>
    </location>
</feature>
<accession>A0A3R7PMK2</accession>
<dbReference type="PROSITE" id="PS50157">
    <property type="entry name" value="ZINC_FINGER_C2H2_2"/>
    <property type="match status" value="6"/>
</dbReference>
<dbReference type="FunFam" id="3.30.160.60:FF:000414">
    <property type="entry name" value="Zinc finger protein 398"/>
    <property type="match status" value="1"/>
</dbReference>
<dbReference type="EMBL" id="QCYY01002302">
    <property type="protein sequence ID" value="ROT71387.1"/>
    <property type="molecule type" value="Genomic_DNA"/>
</dbReference>
<evidence type="ECO:0000256" key="1">
    <source>
        <dbReference type="ARBA" id="ARBA00004123"/>
    </source>
</evidence>
<gene>
    <name evidence="10" type="ORF">C7M84_010313</name>
</gene>
<evidence type="ECO:0000256" key="6">
    <source>
        <dbReference type="ARBA" id="ARBA00023242"/>
    </source>
</evidence>
<evidence type="ECO:0000313" key="10">
    <source>
        <dbReference type="EMBL" id="ROT71387.1"/>
    </source>
</evidence>
<dbReference type="Proteomes" id="UP000283509">
    <property type="component" value="Unassembled WGS sequence"/>
</dbReference>
<organism evidence="10 11">
    <name type="scientific">Penaeus vannamei</name>
    <name type="common">Whiteleg shrimp</name>
    <name type="synonym">Litopenaeus vannamei</name>
    <dbReference type="NCBI Taxonomy" id="6689"/>
    <lineage>
        <taxon>Eukaryota</taxon>
        <taxon>Metazoa</taxon>
        <taxon>Ecdysozoa</taxon>
        <taxon>Arthropoda</taxon>
        <taxon>Crustacea</taxon>
        <taxon>Multicrustacea</taxon>
        <taxon>Malacostraca</taxon>
        <taxon>Eumalacostraca</taxon>
        <taxon>Eucarida</taxon>
        <taxon>Decapoda</taxon>
        <taxon>Dendrobranchiata</taxon>
        <taxon>Penaeoidea</taxon>
        <taxon>Penaeidae</taxon>
        <taxon>Penaeus</taxon>
    </lineage>
</organism>
<dbReference type="PROSITE" id="PS00028">
    <property type="entry name" value="ZINC_FINGER_C2H2_1"/>
    <property type="match status" value="5"/>
</dbReference>
<feature type="domain" description="C2H2-type" evidence="9">
    <location>
        <begin position="778"/>
        <end position="805"/>
    </location>
</feature>
<evidence type="ECO:0000313" key="11">
    <source>
        <dbReference type="Proteomes" id="UP000283509"/>
    </source>
</evidence>
<keyword evidence="2" id="KW-0479">Metal-binding</keyword>
<evidence type="ECO:0000256" key="8">
    <source>
        <dbReference type="SAM" id="MobiDB-lite"/>
    </source>
</evidence>
<feature type="compositionally biased region" description="Low complexity" evidence="8">
    <location>
        <begin position="804"/>
        <end position="819"/>
    </location>
</feature>
<feature type="region of interest" description="Disordered" evidence="8">
    <location>
        <begin position="404"/>
        <end position="469"/>
    </location>
</feature>
<evidence type="ECO:0000256" key="7">
    <source>
        <dbReference type="PROSITE-ProRule" id="PRU00042"/>
    </source>
</evidence>
<evidence type="ECO:0000256" key="5">
    <source>
        <dbReference type="ARBA" id="ARBA00022833"/>
    </source>
</evidence>
<dbReference type="SUPFAM" id="SSF57667">
    <property type="entry name" value="beta-beta-alpha zinc fingers"/>
    <property type="match status" value="3"/>
</dbReference>
<feature type="domain" description="C2H2-type" evidence="9">
    <location>
        <begin position="564"/>
        <end position="591"/>
    </location>
</feature>
<dbReference type="InterPro" id="IPR050331">
    <property type="entry name" value="Zinc_finger"/>
</dbReference>
<reference evidence="10 11" key="1">
    <citation type="submission" date="2018-04" db="EMBL/GenBank/DDBJ databases">
        <authorList>
            <person name="Zhang X."/>
            <person name="Yuan J."/>
            <person name="Li F."/>
            <person name="Xiang J."/>
        </authorList>
    </citation>
    <scope>NUCLEOTIDE SEQUENCE [LARGE SCALE GENOMIC DNA]</scope>
    <source>
        <tissue evidence="10">Muscle</tissue>
    </source>
</reference>
<dbReference type="PANTHER" id="PTHR16515">
    <property type="entry name" value="PR DOMAIN ZINC FINGER PROTEIN"/>
    <property type="match status" value="1"/>
</dbReference>
<evidence type="ECO:0000256" key="2">
    <source>
        <dbReference type="ARBA" id="ARBA00022723"/>
    </source>
</evidence>
<dbReference type="Gene3D" id="3.30.160.60">
    <property type="entry name" value="Classic Zinc Finger"/>
    <property type="match status" value="5"/>
</dbReference>
<feature type="compositionally biased region" description="Basic residues" evidence="8">
    <location>
        <begin position="662"/>
        <end position="674"/>
    </location>
</feature>
<reference evidence="10 11" key="2">
    <citation type="submission" date="2019-01" db="EMBL/GenBank/DDBJ databases">
        <title>The decoding of complex shrimp genome reveals the adaptation for benthos swimmer, frequently molting mechanism and breeding impact on genome.</title>
        <authorList>
            <person name="Sun Y."/>
            <person name="Gao Y."/>
            <person name="Yu Y."/>
        </authorList>
    </citation>
    <scope>NUCLEOTIDE SEQUENCE [LARGE SCALE GENOMIC DNA]</scope>
    <source>
        <tissue evidence="10">Muscle</tissue>
    </source>
</reference>
<keyword evidence="6" id="KW-0539">Nucleus</keyword>
<feature type="region of interest" description="Disordered" evidence="8">
    <location>
        <begin position="240"/>
        <end position="316"/>
    </location>
</feature>
<name>A0A3R7PMK2_PENVA</name>
<dbReference type="GO" id="GO:0008270">
    <property type="term" value="F:zinc ion binding"/>
    <property type="evidence" value="ECO:0007669"/>
    <property type="project" value="UniProtKB-KW"/>
</dbReference>
<dbReference type="SMART" id="SM00355">
    <property type="entry name" value="ZnF_C2H2"/>
    <property type="match status" value="6"/>
</dbReference>
<feature type="region of interest" description="Disordered" evidence="8">
    <location>
        <begin position="800"/>
        <end position="823"/>
    </location>
</feature>
<evidence type="ECO:0000256" key="4">
    <source>
        <dbReference type="ARBA" id="ARBA00022771"/>
    </source>
</evidence>
<evidence type="ECO:0000256" key="3">
    <source>
        <dbReference type="ARBA" id="ARBA00022737"/>
    </source>
</evidence>
<evidence type="ECO:0000259" key="9">
    <source>
        <dbReference type="PROSITE" id="PS50157"/>
    </source>
</evidence>
<feature type="domain" description="C2H2-type" evidence="9">
    <location>
        <begin position="508"/>
        <end position="535"/>
    </location>
</feature>
<dbReference type="InterPro" id="IPR036236">
    <property type="entry name" value="Znf_C2H2_sf"/>
</dbReference>
<feature type="compositionally biased region" description="Low complexity" evidence="8">
    <location>
        <begin position="701"/>
        <end position="727"/>
    </location>
</feature>
<feature type="compositionally biased region" description="Low complexity" evidence="8">
    <location>
        <begin position="406"/>
        <end position="416"/>
    </location>
</feature>
<dbReference type="PANTHER" id="PTHR16515:SF49">
    <property type="entry name" value="GASTRULA ZINC FINGER PROTEIN XLCGF49.1-LIKE-RELATED"/>
    <property type="match status" value="1"/>
</dbReference>
<keyword evidence="4 7" id="KW-0863">Zinc-finger</keyword>
<feature type="compositionally biased region" description="Pro residues" evidence="8">
    <location>
        <begin position="589"/>
        <end position="599"/>
    </location>
</feature>
<feature type="compositionally biased region" description="Basic and acidic residues" evidence="8">
    <location>
        <begin position="280"/>
        <end position="289"/>
    </location>
</feature>
<dbReference type="InterPro" id="IPR013087">
    <property type="entry name" value="Znf_C2H2_type"/>
</dbReference>
<proteinExistence type="predicted"/>
<feature type="region of interest" description="Disordered" evidence="8">
    <location>
        <begin position="584"/>
        <end position="625"/>
    </location>
</feature>
<dbReference type="GO" id="GO:0010468">
    <property type="term" value="P:regulation of gene expression"/>
    <property type="evidence" value="ECO:0007669"/>
    <property type="project" value="UniProtKB-ARBA"/>
</dbReference>
<sequence>MWEDQKHRQDERRPHERENLSRKANFLHSLSSPFLHLHLPGLAWPVPSKAPQLLTQYTIPTLLSACTCTSLSMLPFPLVLLLIHPSLRVRQAHTCLQAFQTAIPSHTLSLSPSFHSKICQHPHLVPIHPYVTQSPPPHPTLYPHPHLMQCDNTSMLLKLTKGRRDEGRREGVRDEGWREGSSSSSSRAREGGPVCRHKGAMDFTMNMMDNGRAIPTSQAAAVAAMGGQVAYQAHAVSVTPTVSQQTQPQPQPQQPPPPAPAQRGSLHESDGGAGLGGEGKVQELTKDDSQGAFTPPPRVSSVTSHESRVEKGTDTNDFEPLIKVEIRGGIPGLNIGGEKDKNNIVQLHFNSVNEVLHYFSQRSVPQHIDAFNLLTNPDLVRNINPDLVRNHFLYVPNPQEGVRVASNGYSSGGSNSAQTPPAQGGPATSPVVVKQGSSSSGGYSKQGDRRRESGQSSSSTLAPGSLIPRPGVDQSGASFVCWICGLDLQKSLQFEEHMVDQHSVDKPYRCDDCGVTFKRKAHLDRHRRIHLPTRPYQCAVCGKGFTRNEHVRRHSFTHSGEKPYHCPTCNKTFSRREHLTKHLLSHTKPPGPHSPPPGGHPHTPGEYEYMCSSPAESPNPPQPQLTATTVSAITSLGGAAQIPSSLLHAAVPQLLPPSSAHSSKHQQPHHRLAAHHSQGLATTLLLQTTDQNGRLVTINQGSSGAVPTSVVTTSSSSHHGPSSSGHQGSSGGSGSSRGHNHNGEPVPRPYQCGVCGKAFIRNEHLRRHVLTHSGEKPHACTTCGKAFSRREHLTKHMRSHIKPSASGSTQSSSQASHGSIQVGVSGSAATPQATLTVAQSAAVTLPTASVVASSAAHQQPPPGVAHTVAASHGTPVAHAAHLPPGTHYLPMFGLLAEVV</sequence>
<dbReference type="GO" id="GO:0005634">
    <property type="term" value="C:nucleus"/>
    <property type="evidence" value="ECO:0007669"/>
    <property type="project" value="UniProtKB-SubCell"/>
</dbReference>
<protein>
    <recommendedName>
        <fullName evidence="9">C2H2-type domain-containing protein</fullName>
    </recommendedName>
</protein>
<comment type="subcellular location">
    <subcellularLocation>
        <location evidence="1">Nucleus</location>
    </subcellularLocation>
</comment>
<comment type="caution">
    <text evidence="10">The sequence shown here is derived from an EMBL/GenBank/DDBJ whole genome shotgun (WGS) entry which is preliminary data.</text>
</comment>
<feature type="domain" description="C2H2-type" evidence="9">
    <location>
        <begin position="536"/>
        <end position="563"/>
    </location>
</feature>
<feature type="compositionally biased region" description="Basic and acidic residues" evidence="8">
    <location>
        <begin position="305"/>
        <end position="316"/>
    </location>
</feature>
<dbReference type="Pfam" id="PF00096">
    <property type="entry name" value="zf-C2H2"/>
    <property type="match status" value="5"/>
</dbReference>
<feature type="compositionally biased region" description="Basic and acidic residues" evidence="8">
    <location>
        <begin position="162"/>
        <end position="178"/>
    </location>
</feature>
<keyword evidence="5" id="KW-0862">Zinc</keyword>
<feature type="region of interest" description="Disordered" evidence="8">
    <location>
        <begin position="160"/>
        <end position="197"/>
    </location>
</feature>
<keyword evidence="3" id="KW-0677">Repeat</keyword>
<feature type="region of interest" description="Disordered" evidence="8">
    <location>
        <begin position="697"/>
        <end position="747"/>
    </location>
</feature>
<dbReference type="OrthoDB" id="10072647at2759"/>
<dbReference type="FunFam" id="3.30.160.60:FF:000744">
    <property type="entry name" value="zinc finger E-box-binding homeobox 1"/>
    <property type="match status" value="1"/>
</dbReference>
<feature type="domain" description="C2H2-type" evidence="9">
    <location>
        <begin position="750"/>
        <end position="777"/>
    </location>
</feature>
<dbReference type="AlphaFoldDB" id="A0A3R7PMK2"/>